<proteinExistence type="predicted"/>
<accession>A0AC34FSM0</accession>
<reference evidence="2" key="1">
    <citation type="submission" date="2022-11" db="UniProtKB">
        <authorList>
            <consortium name="WormBaseParasite"/>
        </authorList>
    </citation>
    <scope>IDENTIFICATION</scope>
</reference>
<sequence length="208" mass="23073">MKYNPDVNAKDSELWTPLHAAAFCGNNEIVKLLIENGADLLAVNSERNMAFELCSAVDTLNIIEAEMAKRNITEEKIKEKRDERPKQMLEDMKLLQQKGEALDIRQYDGSTFLHAAAANGYSEVVAFLLSSGVEPNLKDIDGWTSLHAAAFWNQISIINLLCENGANVEDKTFAGETAYDLAQDDATRAAIKTIQKQNCSGMKMIESK</sequence>
<protein>
    <submittedName>
        <fullName evidence="2">ANK_REP_REGION domain-containing protein</fullName>
    </submittedName>
</protein>
<dbReference type="WBParaSite" id="ES5_v2.g20427.t1">
    <property type="protein sequence ID" value="ES5_v2.g20427.t1"/>
    <property type="gene ID" value="ES5_v2.g20427"/>
</dbReference>
<evidence type="ECO:0000313" key="2">
    <source>
        <dbReference type="WBParaSite" id="ES5_v2.g20427.t1"/>
    </source>
</evidence>
<name>A0AC34FSM0_9BILA</name>
<evidence type="ECO:0000313" key="1">
    <source>
        <dbReference type="Proteomes" id="UP000887579"/>
    </source>
</evidence>
<organism evidence="1 2">
    <name type="scientific">Panagrolaimus sp. ES5</name>
    <dbReference type="NCBI Taxonomy" id="591445"/>
    <lineage>
        <taxon>Eukaryota</taxon>
        <taxon>Metazoa</taxon>
        <taxon>Ecdysozoa</taxon>
        <taxon>Nematoda</taxon>
        <taxon>Chromadorea</taxon>
        <taxon>Rhabditida</taxon>
        <taxon>Tylenchina</taxon>
        <taxon>Panagrolaimomorpha</taxon>
        <taxon>Panagrolaimoidea</taxon>
        <taxon>Panagrolaimidae</taxon>
        <taxon>Panagrolaimus</taxon>
    </lineage>
</organism>
<dbReference type="Proteomes" id="UP000887579">
    <property type="component" value="Unplaced"/>
</dbReference>